<name>A0A7S4K5R0_9EUKA</name>
<reference evidence="1" key="1">
    <citation type="submission" date="2021-01" db="EMBL/GenBank/DDBJ databases">
        <authorList>
            <person name="Corre E."/>
            <person name="Pelletier E."/>
            <person name="Niang G."/>
            <person name="Scheremetjew M."/>
            <person name="Finn R."/>
            <person name="Kale V."/>
            <person name="Holt S."/>
            <person name="Cochrane G."/>
            <person name="Meng A."/>
            <person name="Brown T."/>
            <person name="Cohen L."/>
        </authorList>
    </citation>
    <scope>NUCLEOTIDE SEQUENCE</scope>
    <source>
        <strain evidence="1">SoJaBio B1-5/56/2</strain>
    </source>
</reference>
<proteinExistence type="predicted"/>
<dbReference type="InterPro" id="IPR011042">
    <property type="entry name" value="6-blade_b-propeller_TolB-like"/>
</dbReference>
<dbReference type="Gene3D" id="2.120.10.30">
    <property type="entry name" value="TolB, C-terminal domain"/>
    <property type="match status" value="1"/>
</dbReference>
<evidence type="ECO:0000313" key="1">
    <source>
        <dbReference type="EMBL" id="CAE2284829.1"/>
    </source>
</evidence>
<dbReference type="EMBL" id="HBKR01006381">
    <property type="protein sequence ID" value="CAE2284829.1"/>
    <property type="molecule type" value="Transcribed_RNA"/>
</dbReference>
<dbReference type="SUPFAM" id="SSF63825">
    <property type="entry name" value="YWTD domain"/>
    <property type="match status" value="1"/>
</dbReference>
<gene>
    <name evidence="1" type="ORF">NAES01612_LOCUS4235</name>
</gene>
<sequence>MEGGLDWATPELLYYINTSKCYPPQAPCNRGPVSYYEFSSGSIGKFVMDQHSSAQLYAYEGDYLYWIEITSTDSLDQLADSPFRVHKWNRFTSEVIKTIDFDDDYGLGFYRPSKMAVHEGVLYLCLGNSRYITSLQVGRIDTNNKNISNYPVPVPPLNAAGDYCNTDVVIDPEEGLLFWIGSVYEDNKSTGALFRCTTNFTGKTKIFTSYNDWHFSSGIVGIVQTLSIDTVNKRLLIAFWADDVTSLVAMNYNGENIQTLDTNDQVIYMEFGLIPPNQTLLEADTDTN</sequence>
<protein>
    <submittedName>
        <fullName evidence="1">Uncharacterized protein</fullName>
    </submittedName>
</protein>
<accession>A0A7S4K5R0</accession>
<organism evidence="1">
    <name type="scientific">Paramoeba aestuarina</name>
    <dbReference type="NCBI Taxonomy" id="180227"/>
    <lineage>
        <taxon>Eukaryota</taxon>
        <taxon>Amoebozoa</taxon>
        <taxon>Discosea</taxon>
        <taxon>Flabellinia</taxon>
        <taxon>Dactylopodida</taxon>
        <taxon>Paramoebidae</taxon>
        <taxon>Paramoeba</taxon>
    </lineage>
</organism>
<dbReference type="AlphaFoldDB" id="A0A7S4K5R0"/>